<dbReference type="GO" id="GO:0016746">
    <property type="term" value="F:acyltransferase activity"/>
    <property type="evidence" value="ECO:0007669"/>
    <property type="project" value="UniProtKB-KW"/>
</dbReference>
<evidence type="ECO:0000256" key="2">
    <source>
        <dbReference type="ARBA" id="ARBA00022679"/>
    </source>
</evidence>
<dbReference type="InterPro" id="IPR001451">
    <property type="entry name" value="Hexapep"/>
</dbReference>
<reference evidence="5" key="1">
    <citation type="submission" date="2020-12" db="EMBL/GenBank/DDBJ databases">
        <title>Bacterial novel species Mucilaginibacter sp. SD-g isolated from soil.</title>
        <authorList>
            <person name="Jung H.-Y."/>
        </authorList>
    </citation>
    <scope>NUCLEOTIDE SEQUENCE</scope>
    <source>
        <strain evidence="5">SD-g</strain>
    </source>
</reference>
<dbReference type="InterPro" id="IPR050179">
    <property type="entry name" value="Trans_hexapeptide_repeat"/>
</dbReference>
<keyword evidence="4" id="KW-0012">Acyltransferase</keyword>
<dbReference type="InterPro" id="IPR018357">
    <property type="entry name" value="Hexapep_transf_CS"/>
</dbReference>
<evidence type="ECO:0000313" key="6">
    <source>
        <dbReference type="Proteomes" id="UP000613193"/>
    </source>
</evidence>
<comment type="caution">
    <text evidence="5">The sequence shown here is derived from an EMBL/GenBank/DDBJ whole genome shotgun (WGS) entry which is preliminary data.</text>
</comment>
<evidence type="ECO:0000256" key="1">
    <source>
        <dbReference type="ARBA" id="ARBA00007274"/>
    </source>
</evidence>
<evidence type="ECO:0000313" key="5">
    <source>
        <dbReference type="EMBL" id="MBK0380670.1"/>
    </source>
</evidence>
<comment type="similarity">
    <text evidence="1">Belongs to the transferase hexapeptide repeat family.</text>
</comment>
<dbReference type="CDD" id="cd03349">
    <property type="entry name" value="LbH_XAT"/>
    <property type="match status" value="1"/>
</dbReference>
<accession>A0A934PWF9</accession>
<organism evidence="5 6">
    <name type="scientific">Mucilaginibacter segetis</name>
    <dbReference type="NCBI Taxonomy" id="2793071"/>
    <lineage>
        <taxon>Bacteria</taxon>
        <taxon>Pseudomonadati</taxon>
        <taxon>Bacteroidota</taxon>
        <taxon>Sphingobacteriia</taxon>
        <taxon>Sphingobacteriales</taxon>
        <taxon>Sphingobacteriaceae</taxon>
        <taxon>Mucilaginibacter</taxon>
    </lineage>
</organism>
<dbReference type="PANTHER" id="PTHR43300:SF11">
    <property type="entry name" value="ACETYLTRANSFERASE RV3034C-RELATED"/>
    <property type="match status" value="1"/>
</dbReference>
<keyword evidence="2" id="KW-0808">Transferase</keyword>
<keyword evidence="3" id="KW-0677">Repeat</keyword>
<dbReference type="PANTHER" id="PTHR43300">
    <property type="entry name" value="ACETYLTRANSFERASE"/>
    <property type="match status" value="1"/>
</dbReference>
<gene>
    <name evidence="5" type="ORF">I5M19_15205</name>
</gene>
<dbReference type="Pfam" id="PF00132">
    <property type="entry name" value="Hexapep"/>
    <property type="match status" value="1"/>
</dbReference>
<sequence length="225" mass="24917">MRNLLKRCYYRWINRSKQVKIGGNVIFNIHNTFEGQNVIGDNAVIGTSYIGYGTYIANGAVIKNTITGRFCSIGSNVQTGLGVHPSNTFVSTHPAFFSTKKQAGFTFTEKTLFPDHIFVDEDKECIVKIGNDVWIGNNVLIMDGITIGDGAIIAAGAVVTKNIPPYTIAGGIPAKILKQRFTEQQIEKLLAIKWWNWDVGKIKNKSQLFNDIQSFISSVAEEEPI</sequence>
<dbReference type="PROSITE" id="PS00101">
    <property type="entry name" value="HEXAPEP_TRANSFERASES"/>
    <property type="match status" value="1"/>
</dbReference>
<proteinExistence type="inferred from homology"/>
<dbReference type="InterPro" id="IPR011004">
    <property type="entry name" value="Trimer_LpxA-like_sf"/>
</dbReference>
<dbReference type="EMBL" id="JAEHFW010000003">
    <property type="protein sequence ID" value="MBK0380670.1"/>
    <property type="molecule type" value="Genomic_DNA"/>
</dbReference>
<name>A0A934PWF9_9SPHI</name>
<protein>
    <recommendedName>
        <fullName evidence="7">CatB-related O-acetyltransferase</fullName>
    </recommendedName>
</protein>
<keyword evidence="6" id="KW-1185">Reference proteome</keyword>
<dbReference type="SUPFAM" id="SSF51161">
    <property type="entry name" value="Trimeric LpxA-like enzymes"/>
    <property type="match status" value="1"/>
</dbReference>
<evidence type="ECO:0008006" key="7">
    <source>
        <dbReference type="Google" id="ProtNLM"/>
    </source>
</evidence>
<dbReference type="AlphaFoldDB" id="A0A934PWF9"/>
<evidence type="ECO:0000256" key="4">
    <source>
        <dbReference type="ARBA" id="ARBA00023315"/>
    </source>
</evidence>
<dbReference type="Proteomes" id="UP000613193">
    <property type="component" value="Unassembled WGS sequence"/>
</dbReference>
<evidence type="ECO:0000256" key="3">
    <source>
        <dbReference type="ARBA" id="ARBA00022737"/>
    </source>
</evidence>
<dbReference type="Gene3D" id="2.160.10.10">
    <property type="entry name" value="Hexapeptide repeat proteins"/>
    <property type="match status" value="1"/>
</dbReference>